<gene>
    <name evidence="4" type="primary">mlc_2</name>
    <name evidence="4" type="ORF">NCTC4822_00682</name>
</gene>
<dbReference type="SUPFAM" id="SSF53067">
    <property type="entry name" value="Actin-like ATPase domain"/>
    <property type="match status" value="1"/>
</dbReference>
<dbReference type="GO" id="GO:0042732">
    <property type="term" value="P:D-xylose metabolic process"/>
    <property type="evidence" value="ECO:0007669"/>
    <property type="project" value="UniProtKB-KW"/>
</dbReference>
<dbReference type="InterPro" id="IPR036388">
    <property type="entry name" value="WH-like_DNA-bd_sf"/>
</dbReference>
<dbReference type="Gene3D" id="1.10.10.10">
    <property type="entry name" value="Winged helix-like DNA-binding domain superfamily/Winged helix DNA-binding domain"/>
    <property type="match status" value="1"/>
</dbReference>
<dbReference type="PROSITE" id="PS01125">
    <property type="entry name" value="ROK"/>
    <property type="match status" value="1"/>
</dbReference>
<accession>A0A380BDM3</accession>
<dbReference type="PANTHER" id="PTHR18964:SF149">
    <property type="entry name" value="BIFUNCTIONAL UDP-N-ACETYLGLUCOSAMINE 2-EPIMERASE_N-ACETYLMANNOSAMINE KINASE"/>
    <property type="match status" value="1"/>
</dbReference>
<dbReference type="InterPro" id="IPR036390">
    <property type="entry name" value="WH_DNA-bd_sf"/>
</dbReference>
<comment type="function">
    <text evidence="1">Transcriptional repressor of xylose-utilizing enzymes.</text>
</comment>
<reference evidence="4 5" key="1">
    <citation type="submission" date="2018-06" db="EMBL/GenBank/DDBJ databases">
        <authorList>
            <consortium name="Pathogen Informatics"/>
            <person name="Doyle S."/>
        </authorList>
    </citation>
    <scope>NUCLEOTIDE SEQUENCE [LARGE SCALE GENOMIC DNA]</scope>
    <source>
        <strain evidence="5">ATCC 11859 / DSM 33 / NCIB 8841 / NCTC 4822</strain>
    </source>
</reference>
<evidence type="ECO:0000313" key="4">
    <source>
        <dbReference type="EMBL" id="SUI99634.1"/>
    </source>
</evidence>
<dbReference type="Proteomes" id="UP000254519">
    <property type="component" value="Unassembled WGS sequence"/>
</dbReference>
<evidence type="ECO:0000256" key="2">
    <source>
        <dbReference type="ARBA" id="ARBA00006479"/>
    </source>
</evidence>
<dbReference type="PANTHER" id="PTHR18964">
    <property type="entry name" value="ROK (REPRESSOR, ORF, KINASE) FAMILY"/>
    <property type="match status" value="1"/>
</dbReference>
<proteinExistence type="inferred from homology"/>
<evidence type="ECO:0000313" key="5">
    <source>
        <dbReference type="Proteomes" id="UP000254519"/>
    </source>
</evidence>
<dbReference type="InterPro" id="IPR000600">
    <property type="entry name" value="ROK"/>
</dbReference>
<dbReference type="InterPro" id="IPR043129">
    <property type="entry name" value="ATPase_NBD"/>
</dbReference>
<comment type="similarity">
    <text evidence="2">Belongs to the ROK (NagC/XylR) family.</text>
</comment>
<evidence type="ECO:0000256" key="3">
    <source>
        <dbReference type="ARBA" id="ARBA00022629"/>
    </source>
</evidence>
<dbReference type="SUPFAM" id="SSF46785">
    <property type="entry name" value="Winged helix' DNA-binding domain"/>
    <property type="match status" value="1"/>
</dbReference>
<evidence type="ECO:0000256" key="1">
    <source>
        <dbReference type="ARBA" id="ARBA00002486"/>
    </source>
</evidence>
<dbReference type="RefSeq" id="WP_115360148.1">
    <property type="nucleotide sequence ID" value="NZ_CP038012.1"/>
</dbReference>
<dbReference type="Gene3D" id="3.30.420.40">
    <property type="match status" value="2"/>
</dbReference>
<dbReference type="Pfam" id="PF00480">
    <property type="entry name" value="ROK"/>
    <property type="match status" value="1"/>
</dbReference>
<dbReference type="OrthoDB" id="9796533at2"/>
<dbReference type="AlphaFoldDB" id="A0A380BDM3"/>
<sequence>MITGDGAYIKKINRGLILRKIIEEQSVSRADLSKITGLNKATVSVQVADLLNEHLIFESQQEHNTVGRRPIMLSINRKAGYVLGVDLDYKQIQYIVTDLGGQPVHYKSVKLDTVDYDEIVAMLIQDIQHYQSEWASSEYGLISAIIGVHGTVSNDEKIHFVPAYQWENKSLKEDLENVLEIDISIQNNANLSAYAERVYAYHDSDNLLCIMLSSGIGVGLMVDGNLQTGFHGFSGEMGHMIIKQNGELCNCGNRGCWELYSSEKSLFIKLMKHMQVDYLTYDELEQLIEQKDSDTMAILEEYIVDLSTGLNNIINLYNPETVVLTSRVLKMYPNAIEKIKRNFHSTMSQYGSLVLSGLGYKSCSLGACALGIQRFLEVSEVVLTLDAPLVATSHKKDGFAIH</sequence>
<keyword evidence="3" id="KW-0119">Carbohydrate metabolism</keyword>
<organism evidence="4 5">
    <name type="scientific">Sporosarcina pasteurii</name>
    <name type="common">Bacillus pasteurii</name>
    <dbReference type="NCBI Taxonomy" id="1474"/>
    <lineage>
        <taxon>Bacteria</taxon>
        <taxon>Bacillati</taxon>
        <taxon>Bacillota</taxon>
        <taxon>Bacilli</taxon>
        <taxon>Bacillales</taxon>
        <taxon>Caryophanaceae</taxon>
        <taxon>Sporosarcina</taxon>
    </lineage>
</organism>
<dbReference type="CDD" id="cd24077">
    <property type="entry name" value="ASKHA_ATPase_ROK_SaXylR-like"/>
    <property type="match status" value="1"/>
</dbReference>
<keyword evidence="5" id="KW-1185">Reference proteome</keyword>
<dbReference type="InterPro" id="IPR049874">
    <property type="entry name" value="ROK_cs"/>
</dbReference>
<dbReference type="EMBL" id="UGYZ01000002">
    <property type="protein sequence ID" value="SUI99634.1"/>
    <property type="molecule type" value="Genomic_DNA"/>
</dbReference>
<protein>
    <submittedName>
        <fullName evidence="4">Making large colonies protein</fullName>
    </submittedName>
</protein>
<name>A0A380BDM3_SPOPA</name>
<keyword evidence="3" id="KW-0859">Xylose metabolism</keyword>